<accession>A0AAQ3XFQ1</accession>
<gene>
    <name evidence="2" type="ORF">U9M48_040571</name>
</gene>
<protein>
    <submittedName>
        <fullName evidence="2">Uncharacterized protein</fullName>
    </submittedName>
</protein>
<dbReference type="Proteomes" id="UP001341281">
    <property type="component" value="Chromosome 09"/>
</dbReference>
<evidence type="ECO:0000256" key="1">
    <source>
        <dbReference type="SAM" id="MobiDB-lite"/>
    </source>
</evidence>
<sequence length="113" mass="12782">ALLKTQDAHRRVRDHEDERDYTEAPRAISSTPGFGETTDGDELDDDLTYDGRNDRGCCATLKYACGDGREDLLSAIYTLISVVKMLQSSWTLYRFGPIMYKCNNNRSFGCDID</sequence>
<evidence type="ECO:0000313" key="2">
    <source>
        <dbReference type="EMBL" id="WVZ94707.1"/>
    </source>
</evidence>
<evidence type="ECO:0000313" key="3">
    <source>
        <dbReference type="Proteomes" id="UP001341281"/>
    </source>
</evidence>
<feature type="compositionally biased region" description="Basic and acidic residues" evidence="1">
    <location>
        <begin position="1"/>
        <end position="23"/>
    </location>
</feature>
<dbReference type="AlphaFoldDB" id="A0AAQ3XFQ1"/>
<dbReference type="EMBL" id="CP144753">
    <property type="protein sequence ID" value="WVZ94707.1"/>
    <property type="molecule type" value="Genomic_DNA"/>
</dbReference>
<feature type="non-terminal residue" evidence="2">
    <location>
        <position position="1"/>
    </location>
</feature>
<proteinExistence type="predicted"/>
<keyword evidence="3" id="KW-1185">Reference proteome</keyword>
<feature type="region of interest" description="Disordered" evidence="1">
    <location>
        <begin position="1"/>
        <end position="46"/>
    </location>
</feature>
<organism evidence="2 3">
    <name type="scientific">Paspalum notatum var. saurae</name>
    <dbReference type="NCBI Taxonomy" id="547442"/>
    <lineage>
        <taxon>Eukaryota</taxon>
        <taxon>Viridiplantae</taxon>
        <taxon>Streptophyta</taxon>
        <taxon>Embryophyta</taxon>
        <taxon>Tracheophyta</taxon>
        <taxon>Spermatophyta</taxon>
        <taxon>Magnoliopsida</taxon>
        <taxon>Liliopsida</taxon>
        <taxon>Poales</taxon>
        <taxon>Poaceae</taxon>
        <taxon>PACMAD clade</taxon>
        <taxon>Panicoideae</taxon>
        <taxon>Andropogonodae</taxon>
        <taxon>Paspaleae</taxon>
        <taxon>Paspalinae</taxon>
        <taxon>Paspalum</taxon>
    </lineage>
</organism>
<reference evidence="2 3" key="1">
    <citation type="submission" date="2024-02" db="EMBL/GenBank/DDBJ databases">
        <title>High-quality chromosome-scale genome assembly of Pensacola bahiagrass (Paspalum notatum Flugge var. saurae).</title>
        <authorList>
            <person name="Vega J.M."/>
            <person name="Podio M."/>
            <person name="Orjuela J."/>
            <person name="Siena L.A."/>
            <person name="Pessino S.C."/>
            <person name="Combes M.C."/>
            <person name="Mariac C."/>
            <person name="Albertini E."/>
            <person name="Pupilli F."/>
            <person name="Ortiz J.P.A."/>
            <person name="Leblanc O."/>
        </authorList>
    </citation>
    <scope>NUCLEOTIDE SEQUENCE [LARGE SCALE GENOMIC DNA]</scope>
    <source>
        <strain evidence="2">R1</strain>
        <tissue evidence="2">Leaf</tissue>
    </source>
</reference>
<name>A0AAQ3XFQ1_PASNO</name>